<protein>
    <submittedName>
        <fullName evidence="2">Uncharacterized protein</fullName>
    </submittedName>
</protein>
<dbReference type="SUPFAM" id="SSF54913">
    <property type="entry name" value="GlnB-like"/>
    <property type="match status" value="1"/>
</dbReference>
<dbReference type="Proteomes" id="UP000181976">
    <property type="component" value="Unassembled WGS sequence"/>
</dbReference>
<sequence length="119" mass="13329">MEKKSSATLLRIFISSTDKDGHQPLYESLVFKARDAGLAGATAIKGTLGYGSSSIIHSYKFWEVTEKVPVVVEIIDQRAKVESFYNSIKPILEKMRYGCLVLCEDIDVLFHKTGEKSRV</sequence>
<dbReference type="Gene3D" id="3.30.70.120">
    <property type="match status" value="1"/>
</dbReference>
<name>A0A1I2FQK9_9BACT</name>
<dbReference type="AlphaFoldDB" id="A0A1I2FQK9"/>
<comment type="similarity">
    <text evidence="1">Belongs to the UPF0166 family.</text>
</comment>
<accession>A0A1I2FQK9</accession>
<evidence type="ECO:0000313" key="2">
    <source>
        <dbReference type="EMBL" id="SFF07129.1"/>
    </source>
</evidence>
<dbReference type="OrthoDB" id="9795599at2"/>
<dbReference type="PANTHER" id="PTHR35983">
    <property type="entry name" value="UPF0166 PROTEIN TM_0021"/>
    <property type="match status" value="1"/>
</dbReference>
<keyword evidence="3" id="KW-1185">Reference proteome</keyword>
<dbReference type="EMBL" id="FONA01000033">
    <property type="protein sequence ID" value="SFF07129.1"/>
    <property type="molecule type" value="Genomic_DNA"/>
</dbReference>
<dbReference type="Pfam" id="PF02641">
    <property type="entry name" value="DUF190"/>
    <property type="match status" value="1"/>
</dbReference>
<dbReference type="PANTHER" id="PTHR35983:SF1">
    <property type="entry name" value="UPF0166 PROTEIN TM_0021"/>
    <property type="match status" value="1"/>
</dbReference>
<organism evidence="2 3">
    <name type="scientific">Thermophagus xiamenensis</name>
    <dbReference type="NCBI Taxonomy" id="385682"/>
    <lineage>
        <taxon>Bacteria</taxon>
        <taxon>Pseudomonadati</taxon>
        <taxon>Bacteroidota</taxon>
        <taxon>Bacteroidia</taxon>
        <taxon>Marinilabiliales</taxon>
        <taxon>Marinilabiliaceae</taxon>
        <taxon>Thermophagus</taxon>
    </lineage>
</organism>
<evidence type="ECO:0000313" key="3">
    <source>
        <dbReference type="Proteomes" id="UP000181976"/>
    </source>
</evidence>
<dbReference type="InParanoid" id="A0A1I2FQK9"/>
<dbReference type="InterPro" id="IPR011322">
    <property type="entry name" value="N-reg_PII-like_a/b"/>
</dbReference>
<dbReference type="InterPro" id="IPR015867">
    <property type="entry name" value="N-reg_PII/ATP_PRibTrfase_C"/>
</dbReference>
<dbReference type="InterPro" id="IPR003793">
    <property type="entry name" value="UPF0166"/>
</dbReference>
<evidence type="ECO:0000256" key="1">
    <source>
        <dbReference type="ARBA" id="ARBA00010554"/>
    </source>
</evidence>
<dbReference type="RefSeq" id="WP_010528626.1">
    <property type="nucleotide sequence ID" value="NZ_AFSL01000090.1"/>
</dbReference>
<dbReference type="eggNOG" id="COG1993">
    <property type="taxonomic scope" value="Bacteria"/>
</dbReference>
<reference evidence="2 3" key="1">
    <citation type="submission" date="2016-10" db="EMBL/GenBank/DDBJ databases">
        <authorList>
            <person name="de Groot N.N."/>
        </authorList>
    </citation>
    <scope>NUCLEOTIDE SEQUENCE [LARGE SCALE GENOMIC DNA]</scope>
    <source>
        <strain evidence="2 3">DSM 19012</strain>
    </source>
</reference>
<proteinExistence type="inferred from homology"/>
<gene>
    <name evidence="2" type="ORF">SAMN05444380_1333</name>
</gene>